<reference evidence="3" key="1">
    <citation type="submission" date="2023-07" db="EMBL/GenBank/DDBJ databases">
        <authorList>
            <person name="Stuckert A."/>
        </authorList>
    </citation>
    <scope>NUCLEOTIDE SEQUENCE</scope>
</reference>
<feature type="compositionally biased region" description="Basic and acidic residues" evidence="1">
    <location>
        <begin position="1"/>
        <end position="10"/>
    </location>
</feature>
<protein>
    <recommendedName>
        <fullName evidence="2">Methylmalonyl-CoA mutase alpha/beta chain catalytic domain-containing protein</fullName>
    </recommendedName>
</protein>
<dbReference type="SUPFAM" id="SSF51703">
    <property type="entry name" value="Cobalamin (vitamin B12)-dependent enzymes"/>
    <property type="match status" value="1"/>
</dbReference>
<dbReference type="InterPro" id="IPR016176">
    <property type="entry name" value="Cbl-dep_enz_cat"/>
</dbReference>
<feature type="compositionally biased region" description="Basic and acidic residues" evidence="1">
    <location>
        <begin position="30"/>
        <end position="39"/>
    </location>
</feature>
<sequence length="205" mass="23523">MTSRSHDRDVMAGPSPILSLPPEPAACMERSPERSEERERRRKGGDASNWTPEVTYYLLWSTPGFVVLSSFLTLCSSQDISGRPTSARSHQTLHPEWAALAKKQLKGKDPESLRWHTPEGIVIKPLYTKRDTTDLPEELPGVSPFTRGPYPTMYTHRPWTIRQYAGFSTVEESNKFYRDNIKGKERFTKRWTIRRSVLLDGRLTS</sequence>
<dbReference type="Gene3D" id="3.20.20.240">
    <property type="entry name" value="Methylmalonyl-CoA mutase"/>
    <property type="match status" value="1"/>
</dbReference>
<accession>A0ABN9M867</accession>
<dbReference type="EMBL" id="CAUEEQ010045444">
    <property type="protein sequence ID" value="CAJ0958393.1"/>
    <property type="molecule type" value="Genomic_DNA"/>
</dbReference>
<feature type="region of interest" description="Disordered" evidence="1">
    <location>
        <begin position="1"/>
        <end position="47"/>
    </location>
</feature>
<gene>
    <name evidence="3" type="ORF">RIMI_LOCUS16338564</name>
</gene>
<dbReference type="PANTHER" id="PTHR48101">
    <property type="entry name" value="METHYLMALONYL-COA MUTASE, MITOCHONDRIAL-RELATED"/>
    <property type="match status" value="1"/>
</dbReference>
<organism evidence="3 4">
    <name type="scientific">Ranitomeya imitator</name>
    <name type="common">mimic poison frog</name>
    <dbReference type="NCBI Taxonomy" id="111125"/>
    <lineage>
        <taxon>Eukaryota</taxon>
        <taxon>Metazoa</taxon>
        <taxon>Chordata</taxon>
        <taxon>Craniata</taxon>
        <taxon>Vertebrata</taxon>
        <taxon>Euteleostomi</taxon>
        <taxon>Amphibia</taxon>
        <taxon>Batrachia</taxon>
        <taxon>Anura</taxon>
        <taxon>Neobatrachia</taxon>
        <taxon>Hyloidea</taxon>
        <taxon>Dendrobatidae</taxon>
        <taxon>Dendrobatinae</taxon>
        <taxon>Ranitomeya</taxon>
    </lineage>
</organism>
<dbReference type="Proteomes" id="UP001176940">
    <property type="component" value="Unassembled WGS sequence"/>
</dbReference>
<proteinExistence type="predicted"/>
<keyword evidence="4" id="KW-1185">Reference proteome</keyword>
<dbReference type="PANTHER" id="PTHR48101:SF4">
    <property type="entry name" value="METHYLMALONYL-COA MUTASE, MITOCHONDRIAL"/>
    <property type="match status" value="1"/>
</dbReference>
<evidence type="ECO:0000313" key="3">
    <source>
        <dbReference type="EMBL" id="CAJ0958393.1"/>
    </source>
</evidence>
<evidence type="ECO:0000256" key="1">
    <source>
        <dbReference type="SAM" id="MobiDB-lite"/>
    </source>
</evidence>
<name>A0ABN9M867_9NEOB</name>
<evidence type="ECO:0000259" key="2">
    <source>
        <dbReference type="Pfam" id="PF01642"/>
    </source>
</evidence>
<comment type="caution">
    <text evidence="3">The sequence shown here is derived from an EMBL/GenBank/DDBJ whole genome shotgun (WGS) entry which is preliminary data.</text>
</comment>
<feature type="domain" description="Methylmalonyl-CoA mutase alpha/beta chain catalytic" evidence="2">
    <location>
        <begin position="117"/>
        <end position="182"/>
    </location>
</feature>
<dbReference type="Pfam" id="PF01642">
    <property type="entry name" value="MM_CoA_mutase"/>
    <property type="match status" value="1"/>
</dbReference>
<evidence type="ECO:0000313" key="4">
    <source>
        <dbReference type="Proteomes" id="UP001176940"/>
    </source>
</evidence>
<dbReference type="InterPro" id="IPR006099">
    <property type="entry name" value="MeMalonylCoA_mutase_a/b_cat"/>
</dbReference>